<sequence>MDSKTYIANALRTESVPSKLVINPLAFHSLLRIIVAASAVADQFKRAIYYVDPVTGQKKSPIDPAKLIESLIDLQDATQYLGQQAEQRGADSILNNVLVPEGLQAALADAPFHLRGMKLENINPRLLHAALGCFTESGELVEAVKKQFETGELDKVNFGEEVGDIEWYQAIGFHETGVAEADCREKNIAKLKKRYPEKFDATDAVVRDLAAERQILAGQPQAPSFGGSFSQQAVAQ</sequence>
<dbReference type="RefSeq" id="WP_310839521.1">
    <property type="nucleotide sequence ID" value="NZ_JAVLSJ010000001.1"/>
</dbReference>
<gene>
    <name evidence="1" type="ORF">RI048_02620</name>
</gene>
<protein>
    <recommendedName>
        <fullName evidence="3">NTP pyrophosphohydrolase MazG putative catalytic core domain-containing protein</fullName>
    </recommendedName>
</protein>
<dbReference type="EMBL" id="JAVLSJ010000001">
    <property type="protein sequence ID" value="MDR9847100.1"/>
    <property type="molecule type" value="Genomic_DNA"/>
</dbReference>
<accession>A0ABU2EGT2</accession>
<dbReference type="Proteomes" id="UP001246576">
    <property type="component" value="Unassembled WGS sequence"/>
</dbReference>
<keyword evidence="2" id="KW-1185">Reference proteome</keyword>
<dbReference type="SUPFAM" id="SSF101386">
    <property type="entry name" value="all-alpha NTP pyrophosphatases"/>
    <property type="match status" value="1"/>
</dbReference>
<reference evidence="1" key="1">
    <citation type="submission" date="2023-09" db="EMBL/GenBank/DDBJ databases">
        <title>Description of first Herbaspirillum huttiense subsp. nephrolepsisexaltata and Herbaspirillum huttiense subsp. lycopersicon.</title>
        <authorList>
            <person name="Poudel M."/>
            <person name="Sharma A."/>
            <person name="Goss E."/>
            <person name="Tapia J.H."/>
            <person name="Harmon C.M."/>
            <person name="Jones J.B."/>
        </authorList>
    </citation>
    <scope>NUCLEOTIDE SEQUENCE</scope>
    <source>
        <strain evidence="1">SE1</strain>
    </source>
</reference>
<evidence type="ECO:0008006" key="3">
    <source>
        <dbReference type="Google" id="ProtNLM"/>
    </source>
</evidence>
<organism evidence="1 2">
    <name type="scientific">Herbaspirillum huttiense subsp. lycopersici</name>
    <dbReference type="NCBI Taxonomy" id="3074428"/>
    <lineage>
        <taxon>Bacteria</taxon>
        <taxon>Pseudomonadati</taxon>
        <taxon>Pseudomonadota</taxon>
        <taxon>Betaproteobacteria</taxon>
        <taxon>Burkholderiales</taxon>
        <taxon>Oxalobacteraceae</taxon>
        <taxon>Herbaspirillum</taxon>
    </lineage>
</organism>
<name>A0ABU2EGT2_9BURK</name>
<comment type="caution">
    <text evidence="1">The sequence shown here is derived from an EMBL/GenBank/DDBJ whole genome shotgun (WGS) entry which is preliminary data.</text>
</comment>
<dbReference type="Gene3D" id="1.10.287.1080">
    <property type="entry name" value="MazG-like"/>
    <property type="match status" value="1"/>
</dbReference>
<evidence type="ECO:0000313" key="2">
    <source>
        <dbReference type="Proteomes" id="UP001246576"/>
    </source>
</evidence>
<evidence type="ECO:0000313" key="1">
    <source>
        <dbReference type="EMBL" id="MDR9847100.1"/>
    </source>
</evidence>
<proteinExistence type="predicted"/>